<gene>
    <name evidence="3 6" type="primary">gcvH</name>
    <name evidence="6" type="ORF">QS748_10210</name>
</gene>
<dbReference type="HAMAP" id="MF_00272">
    <property type="entry name" value="GcvH"/>
    <property type="match status" value="1"/>
</dbReference>
<dbReference type="Pfam" id="PF01597">
    <property type="entry name" value="GCV_H"/>
    <property type="match status" value="1"/>
</dbReference>
<dbReference type="NCBIfam" id="NF002270">
    <property type="entry name" value="PRK01202.1"/>
    <property type="match status" value="1"/>
</dbReference>
<reference evidence="6 7" key="1">
    <citation type="journal article" date="2023" name="bioRxiv">
        <title>An intranuclear bacterial parasite of deep-sea mussels expresses apoptosis inhibitors acquired from its host.</title>
        <authorList>
            <person name="Gonzalez Porras M.A."/>
            <person name="Assie A."/>
            <person name="Tietjen M."/>
            <person name="Violette M."/>
            <person name="Kleiner M."/>
            <person name="Gruber-Vodicka H."/>
            <person name="Dubilier N."/>
            <person name="Leisch N."/>
        </authorList>
    </citation>
    <scope>NUCLEOTIDE SEQUENCE [LARGE SCALE GENOMIC DNA]</scope>
    <source>
        <strain evidence="6">IAP13</strain>
    </source>
</reference>
<dbReference type="SUPFAM" id="SSF51230">
    <property type="entry name" value="Single hybrid motif"/>
    <property type="match status" value="1"/>
</dbReference>
<dbReference type="GO" id="GO:0005829">
    <property type="term" value="C:cytosol"/>
    <property type="evidence" value="ECO:0007669"/>
    <property type="project" value="TreeGrafter"/>
</dbReference>
<dbReference type="PANTHER" id="PTHR11715:SF3">
    <property type="entry name" value="GLYCINE CLEAVAGE SYSTEM H PROTEIN-RELATED"/>
    <property type="match status" value="1"/>
</dbReference>
<keyword evidence="2 3" id="KW-0450">Lipoyl</keyword>
<evidence type="ECO:0000313" key="7">
    <source>
        <dbReference type="Proteomes" id="UP001178148"/>
    </source>
</evidence>
<dbReference type="CDD" id="cd06848">
    <property type="entry name" value="GCS_H"/>
    <property type="match status" value="1"/>
</dbReference>
<dbReference type="GO" id="GO:0009249">
    <property type="term" value="P:protein lipoylation"/>
    <property type="evidence" value="ECO:0007669"/>
    <property type="project" value="TreeGrafter"/>
</dbReference>
<proteinExistence type="inferred from homology"/>
<feature type="domain" description="Lipoyl-binding" evidence="5">
    <location>
        <begin position="24"/>
        <end position="106"/>
    </location>
</feature>
<evidence type="ECO:0000313" key="6">
    <source>
        <dbReference type="EMBL" id="MDP0589530.1"/>
    </source>
</evidence>
<dbReference type="AlphaFoldDB" id="A0AA90STE1"/>
<dbReference type="InterPro" id="IPR002930">
    <property type="entry name" value="GCV_H"/>
</dbReference>
<comment type="subunit">
    <text evidence="3">The glycine cleavage system is composed of four proteins: P, T, L and H.</text>
</comment>
<dbReference type="GO" id="GO:0005960">
    <property type="term" value="C:glycine cleavage complex"/>
    <property type="evidence" value="ECO:0007669"/>
    <property type="project" value="InterPro"/>
</dbReference>
<name>A0AA90STE1_9GAMM</name>
<dbReference type="GO" id="GO:0019464">
    <property type="term" value="P:glycine decarboxylation via glycine cleavage system"/>
    <property type="evidence" value="ECO:0007669"/>
    <property type="project" value="UniProtKB-UniRule"/>
</dbReference>
<keyword evidence="7" id="KW-1185">Reference proteome</keyword>
<dbReference type="PROSITE" id="PS50968">
    <property type="entry name" value="BIOTINYL_LIPOYL"/>
    <property type="match status" value="1"/>
</dbReference>
<evidence type="ECO:0000256" key="2">
    <source>
        <dbReference type="ARBA" id="ARBA00022823"/>
    </source>
</evidence>
<dbReference type="InterPro" id="IPR011053">
    <property type="entry name" value="Single_hybrid_motif"/>
</dbReference>
<dbReference type="InterPro" id="IPR000089">
    <property type="entry name" value="Biotin_lipoyl"/>
</dbReference>
<organism evidence="6 7">
    <name type="scientific">Candidatus Endonucleibacter bathymodioli</name>
    <dbReference type="NCBI Taxonomy" id="539814"/>
    <lineage>
        <taxon>Bacteria</taxon>
        <taxon>Pseudomonadati</taxon>
        <taxon>Pseudomonadota</taxon>
        <taxon>Gammaproteobacteria</taxon>
        <taxon>Oceanospirillales</taxon>
        <taxon>Endozoicomonadaceae</taxon>
        <taxon>Candidatus Endonucleibacter</taxon>
    </lineage>
</organism>
<dbReference type="NCBIfam" id="TIGR00527">
    <property type="entry name" value="gcvH"/>
    <property type="match status" value="1"/>
</dbReference>
<dbReference type="EMBL" id="JASXSV010000015">
    <property type="protein sequence ID" value="MDP0589530.1"/>
    <property type="molecule type" value="Genomic_DNA"/>
</dbReference>
<evidence type="ECO:0000256" key="3">
    <source>
        <dbReference type="HAMAP-Rule" id="MF_00272"/>
    </source>
</evidence>
<dbReference type="Gene3D" id="2.40.50.100">
    <property type="match status" value="1"/>
</dbReference>
<comment type="caution">
    <text evidence="6">The sequence shown here is derived from an EMBL/GenBank/DDBJ whole genome shotgun (WGS) entry which is preliminary data.</text>
</comment>
<evidence type="ECO:0000259" key="5">
    <source>
        <dbReference type="PROSITE" id="PS50968"/>
    </source>
</evidence>
<dbReference type="InterPro" id="IPR033753">
    <property type="entry name" value="GCV_H/Fam206"/>
</dbReference>
<comment type="function">
    <text evidence="3">The glycine cleavage system catalyzes the degradation of glycine. The H protein shuttles the methylamine group of glycine from the P protein to the T protein.</text>
</comment>
<protein>
    <recommendedName>
        <fullName evidence="3">Glycine cleavage system H protein</fullName>
    </recommendedName>
</protein>
<dbReference type="Proteomes" id="UP001178148">
    <property type="component" value="Unassembled WGS sequence"/>
</dbReference>
<comment type="similarity">
    <text evidence="1 3">Belongs to the GcvH family.</text>
</comment>
<dbReference type="InterPro" id="IPR017453">
    <property type="entry name" value="GCV_H_sub"/>
</dbReference>
<evidence type="ECO:0000256" key="1">
    <source>
        <dbReference type="ARBA" id="ARBA00009249"/>
    </source>
</evidence>
<comment type="cofactor">
    <cofactor evidence="3">
        <name>(R)-lipoate</name>
        <dbReference type="ChEBI" id="CHEBI:83088"/>
    </cofactor>
    <text evidence="3">Binds 1 lipoyl cofactor covalently.</text>
</comment>
<accession>A0AA90STE1</accession>
<dbReference type="PANTHER" id="PTHR11715">
    <property type="entry name" value="GLYCINE CLEAVAGE SYSTEM H PROTEIN"/>
    <property type="match status" value="1"/>
</dbReference>
<evidence type="ECO:0000256" key="4">
    <source>
        <dbReference type="PIRSR" id="PIRSR617453-50"/>
    </source>
</evidence>
<feature type="modified residue" description="N6-lipoyllysine" evidence="3 4">
    <location>
        <position position="65"/>
    </location>
</feature>
<sequence length="130" mass="14419">MSNIPLELLYFHSHEWVRVEDDDSVTIGLTEHAQEALGDVVFVELPNTKTTFAAGDHAGVVESVKAASDVYSPLSGEIIKVNEELVNAPETINSDPYHKGWFFKMKLSAPSELTDLMDAKSYEKYVEDSA</sequence>